<dbReference type="InterPro" id="IPR019600">
    <property type="entry name" value="Hemin_uptake_protein_HemP"/>
</dbReference>
<dbReference type="Gene3D" id="2.10.70.10">
    <property type="entry name" value="Complement Module, domain 1"/>
    <property type="match status" value="1"/>
</dbReference>
<reference evidence="2 3" key="1">
    <citation type="submission" date="2016-10" db="EMBL/GenBank/DDBJ databases">
        <authorList>
            <person name="de Groot N.N."/>
        </authorList>
    </citation>
    <scope>NUCLEOTIDE SEQUENCE [LARGE SCALE GENOMIC DNA]</scope>
    <source>
        <strain evidence="2 3">B7-7</strain>
    </source>
</reference>
<protein>
    <submittedName>
        <fullName evidence="2">Hemin uptake protein HemP</fullName>
    </submittedName>
</protein>
<evidence type="ECO:0000313" key="3">
    <source>
        <dbReference type="Proteomes" id="UP000199496"/>
    </source>
</evidence>
<dbReference type="EMBL" id="FOFO01000015">
    <property type="protein sequence ID" value="SEQ04784.1"/>
    <property type="molecule type" value="Genomic_DNA"/>
</dbReference>
<dbReference type="Pfam" id="PF10636">
    <property type="entry name" value="hemP"/>
    <property type="match status" value="1"/>
</dbReference>
<keyword evidence="3" id="KW-1185">Reference proteome</keyword>
<gene>
    <name evidence="2" type="ORF">SAMN05421693_11524</name>
</gene>
<sequence>MNQQQKYPATEAREGREAERQPASSQGIRLLSSADLLEGRRQLRIEHQGEIYTLRVTSKGKLILTK</sequence>
<dbReference type="AlphaFoldDB" id="A0A1H9CUD1"/>
<organism evidence="2 3">
    <name type="scientific">Ectothiorhodospira magna</name>
    <dbReference type="NCBI Taxonomy" id="867345"/>
    <lineage>
        <taxon>Bacteria</taxon>
        <taxon>Pseudomonadati</taxon>
        <taxon>Pseudomonadota</taxon>
        <taxon>Gammaproteobacteria</taxon>
        <taxon>Chromatiales</taxon>
        <taxon>Ectothiorhodospiraceae</taxon>
        <taxon>Ectothiorhodospira</taxon>
    </lineage>
</organism>
<feature type="compositionally biased region" description="Basic and acidic residues" evidence="1">
    <location>
        <begin position="11"/>
        <end position="20"/>
    </location>
</feature>
<feature type="region of interest" description="Disordered" evidence="1">
    <location>
        <begin position="1"/>
        <end position="27"/>
    </location>
</feature>
<evidence type="ECO:0000313" key="2">
    <source>
        <dbReference type="EMBL" id="SEQ04784.1"/>
    </source>
</evidence>
<name>A0A1H9CUD1_9GAMM</name>
<dbReference type="Proteomes" id="UP000199496">
    <property type="component" value="Unassembled WGS sequence"/>
</dbReference>
<evidence type="ECO:0000256" key="1">
    <source>
        <dbReference type="SAM" id="MobiDB-lite"/>
    </source>
</evidence>
<accession>A0A1H9CUD1</accession>
<proteinExistence type="predicted"/>